<accession>A0EG60</accession>
<protein>
    <recommendedName>
        <fullName evidence="6">SRP54-type proteins GTP-binding domain-containing protein</fullName>
    </recommendedName>
</protein>
<dbReference type="GO" id="GO:0006614">
    <property type="term" value="P:SRP-dependent cotranslational protein targeting to membrane"/>
    <property type="evidence" value="ECO:0007669"/>
    <property type="project" value="InterPro"/>
</dbReference>
<gene>
    <name evidence="7" type="ORF">GSPATT00026625001</name>
</gene>
<dbReference type="AlphaFoldDB" id="A0EG60"/>
<evidence type="ECO:0000313" key="8">
    <source>
        <dbReference type="Proteomes" id="UP000000600"/>
    </source>
</evidence>
<evidence type="ECO:0000256" key="1">
    <source>
        <dbReference type="ARBA" id="ARBA00008531"/>
    </source>
</evidence>
<name>A0EG60_PARTE</name>
<evidence type="ECO:0000256" key="4">
    <source>
        <dbReference type="ARBA" id="ARBA00023136"/>
    </source>
</evidence>
<dbReference type="RefSeq" id="XP_001461674.1">
    <property type="nucleotide sequence ID" value="XM_001461637.1"/>
</dbReference>
<dbReference type="eggNOG" id="KOG0781">
    <property type="taxonomic scope" value="Eukaryota"/>
</dbReference>
<dbReference type="GeneID" id="5047459"/>
<keyword evidence="8" id="KW-1185">Reference proteome</keyword>
<dbReference type="KEGG" id="ptm:GSPATT00026625001"/>
<dbReference type="OrthoDB" id="1727884at2759"/>
<evidence type="ECO:0000256" key="3">
    <source>
        <dbReference type="ARBA" id="ARBA00023134"/>
    </source>
</evidence>
<dbReference type="InterPro" id="IPR027417">
    <property type="entry name" value="P-loop_NTPase"/>
</dbReference>
<sequence length="102" mass="11560">MHNPDLIVFVGEALVGNDGLGQFQQEFDFNQFKGYIRGIDAIILSKFDTVDEKVGAGLSLSSGGDKAILLFSVGQKYRHLKKRMELYEELKIYIISKYKNKI</sequence>
<evidence type="ECO:0000313" key="7">
    <source>
        <dbReference type="EMBL" id="CAK94301.1"/>
    </source>
</evidence>
<dbReference type="GO" id="GO:0005525">
    <property type="term" value="F:GTP binding"/>
    <property type="evidence" value="ECO:0007669"/>
    <property type="project" value="UniProtKB-KW"/>
</dbReference>
<keyword evidence="3" id="KW-0342">GTP-binding</keyword>
<reference evidence="7 8" key="1">
    <citation type="journal article" date="2006" name="Nature">
        <title>Global trends of whole-genome duplications revealed by the ciliate Paramecium tetraurelia.</title>
        <authorList>
            <consortium name="Genoscope"/>
            <person name="Aury J.-M."/>
            <person name="Jaillon O."/>
            <person name="Duret L."/>
            <person name="Noel B."/>
            <person name="Jubin C."/>
            <person name="Porcel B.M."/>
            <person name="Segurens B."/>
            <person name="Daubin V."/>
            <person name="Anthouard V."/>
            <person name="Aiach N."/>
            <person name="Arnaiz O."/>
            <person name="Billaut A."/>
            <person name="Beisson J."/>
            <person name="Blanc I."/>
            <person name="Bouhouche K."/>
            <person name="Camara F."/>
            <person name="Duharcourt S."/>
            <person name="Guigo R."/>
            <person name="Gogendeau D."/>
            <person name="Katinka M."/>
            <person name="Keller A.-M."/>
            <person name="Kissmehl R."/>
            <person name="Klotz C."/>
            <person name="Koll F."/>
            <person name="Le Moue A."/>
            <person name="Lepere C."/>
            <person name="Malinsky S."/>
            <person name="Nowacki M."/>
            <person name="Nowak J.K."/>
            <person name="Plattner H."/>
            <person name="Poulain J."/>
            <person name="Ruiz F."/>
            <person name="Serrano V."/>
            <person name="Zagulski M."/>
            <person name="Dessen P."/>
            <person name="Betermier M."/>
            <person name="Weissenbach J."/>
            <person name="Scarpelli C."/>
            <person name="Schachter V."/>
            <person name="Sperling L."/>
            <person name="Meyer E."/>
            <person name="Cohen J."/>
            <person name="Wincker P."/>
        </authorList>
    </citation>
    <scope>NUCLEOTIDE SEQUENCE [LARGE SCALE GENOMIC DNA]</scope>
    <source>
        <strain evidence="7 8">Stock d4-2</strain>
    </source>
</reference>
<evidence type="ECO:0000256" key="2">
    <source>
        <dbReference type="ARBA" id="ARBA00022741"/>
    </source>
</evidence>
<organism evidence="7 8">
    <name type="scientific">Paramecium tetraurelia</name>
    <dbReference type="NCBI Taxonomy" id="5888"/>
    <lineage>
        <taxon>Eukaryota</taxon>
        <taxon>Sar</taxon>
        <taxon>Alveolata</taxon>
        <taxon>Ciliophora</taxon>
        <taxon>Intramacronucleata</taxon>
        <taxon>Oligohymenophorea</taxon>
        <taxon>Peniculida</taxon>
        <taxon>Parameciidae</taxon>
        <taxon>Paramecium</taxon>
    </lineage>
</organism>
<evidence type="ECO:0000259" key="6">
    <source>
        <dbReference type="Pfam" id="PF00448"/>
    </source>
</evidence>
<comment type="similarity">
    <text evidence="1">Belongs to the GTP-binding SRP family.</text>
</comment>
<dbReference type="Gene3D" id="3.40.50.300">
    <property type="entry name" value="P-loop containing nucleotide triphosphate hydrolases"/>
    <property type="match status" value="1"/>
</dbReference>
<dbReference type="HOGENOM" id="CLU_2282914_0_0_1"/>
<dbReference type="InParanoid" id="A0EG60"/>
<evidence type="ECO:0000256" key="5">
    <source>
        <dbReference type="ARBA" id="ARBA00029433"/>
    </source>
</evidence>
<dbReference type="InterPro" id="IPR000897">
    <property type="entry name" value="SRP54_GTPase_dom"/>
</dbReference>
<keyword evidence="4" id="KW-0472">Membrane</keyword>
<proteinExistence type="inferred from homology"/>
<dbReference type="PANTHER" id="PTHR43134:SF1">
    <property type="entry name" value="SIGNAL RECOGNITION PARTICLE RECEPTOR SUBUNIT ALPHA"/>
    <property type="match status" value="1"/>
</dbReference>
<dbReference type="GO" id="GO:0012505">
    <property type="term" value="C:endomembrane system"/>
    <property type="evidence" value="ECO:0007669"/>
    <property type="project" value="UniProtKB-SubCell"/>
</dbReference>
<dbReference type="Pfam" id="PF00448">
    <property type="entry name" value="SRP54"/>
    <property type="match status" value="1"/>
</dbReference>
<dbReference type="STRING" id="5888.A0EG60"/>
<dbReference type="EMBL" id="CT868676">
    <property type="protein sequence ID" value="CAK94301.1"/>
    <property type="molecule type" value="Genomic_DNA"/>
</dbReference>
<feature type="domain" description="SRP54-type proteins GTP-binding" evidence="6">
    <location>
        <begin position="3"/>
        <end position="82"/>
    </location>
</feature>
<dbReference type="PANTHER" id="PTHR43134">
    <property type="entry name" value="SIGNAL RECOGNITION PARTICLE RECEPTOR SUBUNIT ALPHA"/>
    <property type="match status" value="1"/>
</dbReference>
<comment type="subcellular location">
    <subcellularLocation>
        <location evidence="5">Endomembrane system</location>
        <topology evidence="5">Peripheral membrane protein</topology>
        <orientation evidence="5">Cytoplasmic side</orientation>
    </subcellularLocation>
</comment>
<keyword evidence="2" id="KW-0547">Nucleotide-binding</keyword>
<dbReference type="Proteomes" id="UP000000600">
    <property type="component" value="Unassembled WGS sequence"/>
</dbReference>